<dbReference type="GO" id="GO:0005737">
    <property type="term" value="C:cytoplasm"/>
    <property type="evidence" value="ECO:0007669"/>
    <property type="project" value="UniProtKB-SubCell"/>
</dbReference>
<evidence type="ECO:0000256" key="4">
    <source>
        <dbReference type="ARBA" id="ARBA00023004"/>
    </source>
</evidence>
<evidence type="ECO:0000256" key="2">
    <source>
        <dbReference type="ARBA" id="ARBA00022490"/>
    </source>
</evidence>
<evidence type="ECO:0000313" key="6">
    <source>
        <dbReference type="EMBL" id="OUL59007.1"/>
    </source>
</evidence>
<keyword evidence="2" id="KW-0963">Cytoplasm</keyword>
<dbReference type="InterPro" id="IPR019903">
    <property type="entry name" value="RIC_family"/>
</dbReference>
<evidence type="ECO:0000313" key="7">
    <source>
        <dbReference type="Proteomes" id="UP000194841"/>
    </source>
</evidence>
<dbReference type="InterPro" id="IPR012312">
    <property type="entry name" value="Hemerythrin-like"/>
</dbReference>
<keyword evidence="3" id="KW-0479">Metal-binding</keyword>
<accession>A0A244CTS3</accession>
<sequence>MNIMHNAVQELAVNIPGATDLFNNYHIDFTAQQPLLLKDTEISGEITLFNLVEKLDSLLHEHAMSRHNQWQAVSKKELISHILENYHAKHRVQLSDAIRLSQKIANAHASHPDFPHELESHLAQMQFELEEHMMKEELILFPMLEKGMFPLGPISVMESEHIDHAKALELLRTITNEFSPPKDACNSWITLYKDLLELYFDLKDHIHLENEILFQAEDQPAR</sequence>
<dbReference type="RefSeq" id="WP_086742396.1">
    <property type="nucleotide sequence ID" value="NZ_MWPV01000001.1"/>
</dbReference>
<gene>
    <name evidence="6" type="ORF">B1199_01610</name>
</gene>
<evidence type="ECO:0000259" key="5">
    <source>
        <dbReference type="Pfam" id="PF01814"/>
    </source>
</evidence>
<proteinExistence type="predicted"/>
<dbReference type="Gene3D" id="1.20.120.520">
    <property type="entry name" value="nmb1532 protein domain like"/>
    <property type="match status" value="1"/>
</dbReference>
<keyword evidence="7" id="KW-1185">Reference proteome</keyword>
<evidence type="ECO:0000256" key="3">
    <source>
        <dbReference type="ARBA" id="ARBA00022723"/>
    </source>
</evidence>
<dbReference type="GO" id="GO:0046872">
    <property type="term" value="F:metal ion binding"/>
    <property type="evidence" value="ECO:0007669"/>
    <property type="project" value="UniProtKB-KW"/>
</dbReference>
<reference evidence="6 7" key="1">
    <citation type="submission" date="2017-02" db="EMBL/GenBank/DDBJ databases">
        <title>Pseudoalteromonas ulvae TC14 Genome.</title>
        <authorList>
            <person name="Molmeret M."/>
        </authorList>
    </citation>
    <scope>NUCLEOTIDE SEQUENCE [LARGE SCALE GENOMIC DNA]</scope>
    <source>
        <strain evidence="6">TC14</strain>
    </source>
</reference>
<dbReference type="EMBL" id="MWPV01000001">
    <property type="protein sequence ID" value="OUL59007.1"/>
    <property type="molecule type" value="Genomic_DNA"/>
</dbReference>
<dbReference type="AlphaFoldDB" id="A0A244CTS3"/>
<name>A0A244CTS3_PSEDV</name>
<comment type="caution">
    <text evidence="6">The sequence shown here is derived from an EMBL/GenBank/DDBJ whole genome shotgun (WGS) entry which is preliminary data.</text>
</comment>
<feature type="domain" description="Hemerythrin-like" evidence="5">
    <location>
        <begin position="79"/>
        <end position="215"/>
    </location>
</feature>
<dbReference type="PANTHER" id="PTHR36438">
    <property type="entry name" value="IRON-SULFUR CLUSTER REPAIR PROTEIN YTFE"/>
    <property type="match status" value="1"/>
</dbReference>
<comment type="subcellular location">
    <subcellularLocation>
        <location evidence="1">Cytoplasm</location>
    </subcellularLocation>
</comment>
<protein>
    <recommendedName>
        <fullName evidence="5">Hemerythrin-like domain-containing protein</fullName>
    </recommendedName>
</protein>
<evidence type="ECO:0000256" key="1">
    <source>
        <dbReference type="ARBA" id="ARBA00004496"/>
    </source>
</evidence>
<dbReference type="Pfam" id="PF01814">
    <property type="entry name" value="Hemerythrin"/>
    <property type="match status" value="1"/>
</dbReference>
<dbReference type="PANTHER" id="PTHR36438:SF1">
    <property type="entry name" value="IRON-SULFUR CLUSTER REPAIR PROTEIN YTFE"/>
    <property type="match status" value="1"/>
</dbReference>
<dbReference type="Proteomes" id="UP000194841">
    <property type="component" value="Unassembled WGS sequence"/>
</dbReference>
<dbReference type="OrthoDB" id="9797132at2"/>
<keyword evidence="4" id="KW-0408">Iron</keyword>
<organism evidence="6 7">
    <name type="scientific">Pseudoalteromonas ulvae</name>
    <dbReference type="NCBI Taxonomy" id="107327"/>
    <lineage>
        <taxon>Bacteria</taxon>
        <taxon>Pseudomonadati</taxon>
        <taxon>Pseudomonadota</taxon>
        <taxon>Gammaproteobacteria</taxon>
        <taxon>Alteromonadales</taxon>
        <taxon>Pseudoalteromonadaceae</taxon>
        <taxon>Pseudoalteromonas</taxon>
    </lineage>
</organism>